<reference evidence="3 4" key="1">
    <citation type="submission" date="2018-08" db="EMBL/GenBank/DDBJ databases">
        <title>Verrucosispora craniellae sp. nov., isolated from a marine sponge in the South China Sea.</title>
        <authorList>
            <person name="Li L."/>
            <person name="Lin H.W."/>
        </authorList>
    </citation>
    <scope>NUCLEOTIDE SEQUENCE [LARGE SCALE GENOMIC DNA]</scope>
    <source>
        <strain evidence="3 4">LHW63014</strain>
    </source>
</reference>
<dbReference type="InterPro" id="IPR006016">
    <property type="entry name" value="UspA"/>
</dbReference>
<dbReference type="InterPro" id="IPR006015">
    <property type="entry name" value="Universal_stress_UspA"/>
</dbReference>
<comment type="similarity">
    <text evidence="1">Belongs to the universal stress protein A family.</text>
</comment>
<dbReference type="AlphaFoldDB" id="A0A372G1M6"/>
<comment type="caution">
    <text evidence="3">The sequence shown here is derived from an EMBL/GenBank/DDBJ whole genome shotgun (WGS) entry which is preliminary data.</text>
</comment>
<dbReference type="Proteomes" id="UP000262621">
    <property type="component" value="Unassembled WGS sequence"/>
</dbReference>
<dbReference type="PANTHER" id="PTHR46268:SF6">
    <property type="entry name" value="UNIVERSAL STRESS PROTEIN UP12"/>
    <property type="match status" value="1"/>
</dbReference>
<feature type="domain" description="UspA" evidence="2">
    <location>
        <begin position="153"/>
        <end position="290"/>
    </location>
</feature>
<evidence type="ECO:0000256" key="1">
    <source>
        <dbReference type="ARBA" id="ARBA00008791"/>
    </source>
</evidence>
<accession>A0A372G1M6</accession>
<dbReference type="Gene3D" id="3.40.50.620">
    <property type="entry name" value="HUPs"/>
    <property type="match status" value="2"/>
</dbReference>
<proteinExistence type="inferred from homology"/>
<evidence type="ECO:0000313" key="3">
    <source>
        <dbReference type="EMBL" id="RFS46794.1"/>
    </source>
</evidence>
<dbReference type="Pfam" id="PF00582">
    <property type="entry name" value="Usp"/>
    <property type="match status" value="2"/>
</dbReference>
<organism evidence="3 4">
    <name type="scientific">Micromonospora craniellae</name>
    <dbReference type="NCBI Taxonomy" id="2294034"/>
    <lineage>
        <taxon>Bacteria</taxon>
        <taxon>Bacillati</taxon>
        <taxon>Actinomycetota</taxon>
        <taxon>Actinomycetes</taxon>
        <taxon>Micromonosporales</taxon>
        <taxon>Micromonosporaceae</taxon>
        <taxon>Micromonospora</taxon>
    </lineage>
</organism>
<dbReference type="OrthoDB" id="3174546at2"/>
<dbReference type="PRINTS" id="PR01438">
    <property type="entry name" value="UNVRSLSTRESS"/>
</dbReference>
<evidence type="ECO:0000259" key="2">
    <source>
        <dbReference type="Pfam" id="PF00582"/>
    </source>
</evidence>
<feature type="domain" description="UspA" evidence="2">
    <location>
        <begin position="9"/>
        <end position="145"/>
    </location>
</feature>
<keyword evidence="4" id="KW-1185">Reference proteome</keyword>
<dbReference type="EMBL" id="QVFU01000007">
    <property type="protein sequence ID" value="RFS46794.1"/>
    <property type="molecule type" value="Genomic_DNA"/>
</dbReference>
<dbReference type="PANTHER" id="PTHR46268">
    <property type="entry name" value="STRESS RESPONSE PROTEIN NHAX"/>
    <property type="match status" value="1"/>
</dbReference>
<gene>
    <name evidence="3" type="ORF">D0Q02_09430</name>
</gene>
<protein>
    <submittedName>
        <fullName evidence="3">Universal stress protein</fullName>
    </submittedName>
</protein>
<sequence>MDPINGAAVVVGVDGSEPARAAIRLAATEAARQELPLRVRHAFIWPLLHTPISAVTDDRPGNGLREQAEQVVAAAVDEAATVAPGLRVTGEIVDGEAAAALIDAAPTAAMIVLGHQGLGGLGALVVGSVTVKVAASAGCPVLVARGTAHVDGPVVVGVDGSETSRHAIEFAVRTAALRGTSVVATHAYRHPASSGPGDMQPLVYDESELRAEEDRLLAEALAGLAERYPEVPVTRESVRGRAGTVLTDASRRAQLLVVGGAGRGEVQGLLRGSVSQSALRHSHCPVAVVRAPGVGGGPGG</sequence>
<dbReference type="SUPFAM" id="SSF52402">
    <property type="entry name" value="Adenine nucleotide alpha hydrolases-like"/>
    <property type="match status" value="2"/>
</dbReference>
<name>A0A372G1M6_9ACTN</name>
<dbReference type="InterPro" id="IPR014729">
    <property type="entry name" value="Rossmann-like_a/b/a_fold"/>
</dbReference>
<evidence type="ECO:0000313" key="4">
    <source>
        <dbReference type="Proteomes" id="UP000262621"/>
    </source>
</evidence>
<dbReference type="RefSeq" id="WP_117227736.1">
    <property type="nucleotide sequence ID" value="NZ_CP061725.1"/>
</dbReference>